<evidence type="ECO:0000313" key="1">
    <source>
        <dbReference type="EMBL" id="SFM89808.1"/>
    </source>
</evidence>
<protein>
    <submittedName>
        <fullName evidence="1">Uncharacterized protein</fullName>
    </submittedName>
</protein>
<keyword evidence="2" id="KW-1185">Reference proteome</keyword>
<dbReference type="EMBL" id="FOUT01000003">
    <property type="protein sequence ID" value="SFM89808.1"/>
    <property type="molecule type" value="Genomic_DNA"/>
</dbReference>
<dbReference type="Proteomes" id="UP000182961">
    <property type="component" value="Unassembled WGS sequence"/>
</dbReference>
<dbReference type="RefSeq" id="WP_155959411.1">
    <property type="nucleotide sequence ID" value="NZ_CBCRUM010000002.1"/>
</dbReference>
<name>A0A1I4ULJ5_9FLAO</name>
<gene>
    <name evidence="1" type="ORF">SAMN05444143_103225</name>
</gene>
<accession>A0A1I4ULJ5</accession>
<dbReference type="AlphaFoldDB" id="A0A1I4ULJ5"/>
<reference evidence="2" key="1">
    <citation type="submission" date="2016-10" db="EMBL/GenBank/DDBJ databases">
        <authorList>
            <person name="Varghese N."/>
            <person name="Submissions S."/>
        </authorList>
    </citation>
    <scope>NUCLEOTIDE SEQUENCE [LARGE SCALE GENOMIC DNA]</scope>
    <source>
        <strain evidence="2">DSM 4002</strain>
    </source>
</reference>
<evidence type="ECO:0000313" key="2">
    <source>
        <dbReference type="Proteomes" id="UP000182961"/>
    </source>
</evidence>
<sequence>MKKLILLFGIVIGVTNSSCSKDDDKTPCSELNIQSQSDLTCEEIAKEFDCSCD</sequence>
<proteinExistence type="predicted"/>
<organism evidence="1 2">
    <name type="scientific">Flavobacterium succinicans</name>
    <dbReference type="NCBI Taxonomy" id="29536"/>
    <lineage>
        <taxon>Bacteria</taxon>
        <taxon>Pseudomonadati</taxon>
        <taxon>Bacteroidota</taxon>
        <taxon>Flavobacteriia</taxon>
        <taxon>Flavobacteriales</taxon>
        <taxon>Flavobacteriaceae</taxon>
        <taxon>Flavobacterium</taxon>
    </lineage>
</organism>